<organism evidence="1 2">
    <name type="scientific">Natronocella acetinitrilica</name>
    <dbReference type="NCBI Taxonomy" id="414046"/>
    <lineage>
        <taxon>Bacteria</taxon>
        <taxon>Pseudomonadati</taxon>
        <taxon>Pseudomonadota</taxon>
        <taxon>Gammaproteobacteria</taxon>
        <taxon>Chromatiales</taxon>
        <taxon>Ectothiorhodospiraceae</taxon>
        <taxon>Natronocella</taxon>
    </lineage>
</organism>
<dbReference type="InterPro" id="IPR009389">
    <property type="entry name" value="DUF1045"/>
</dbReference>
<dbReference type="Pfam" id="PF06299">
    <property type="entry name" value="DUF1045"/>
    <property type="match status" value="1"/>
</dbReference>
<comment type="caution">
    <text evidence="1">The sequence shown here is derived from an EMBL/GenBank/DDBJ whole genome shotgun (WGS) entry which is preliminary data.</text>
</comment>
<dbReference type="AlphaFoldDB" id="A0AAE3G5U2"/>
<dbReference type="Proteomes" id="UP001205843">
    <property type="component" value="Unassembled WGS sequence"/>
</dbReference>
<dbReference type="EMBL" id="JALJXV010000009">
    <property type="protein sequence ID" value="MCP1676450.1"/>
    <property type="molecule type" value="Genomic_DNA"/>
</dbReference>
<sequence length="240" mass="26731">MTARRYAVYFAPRPESRLGQCGSAWLGRDAVTNSSCPQPSLPADVPVDLAVATARPRHYGFHATLKAPFHLHGNCTEAALIRAAQALCTRHEAFSITLEVGELDGFIALLPKSPTNALDHLAAGCVRELDAFRAPLTDTDRRRRDAARLPPRQRALFEQWGYPHVLDAFRFHMTLSERLPDGPRQRLYAVAEAYFEPALRGETTPVDSICLFREATPGGMFSLLQRIDFTPRNAPPHEFV</sequence>
<gene>
    <name evidence="1" type="ORF">J2T57_003611</name>
</gene>
<protein>
    <submittedName>
        <fullName evidence="1">Phosphonate metabolism protein</fullName>
    </submittedName>
</protein>
<keyword evidence="2" id="KW-1185">Reference proteome</keyword>
<evidence type="ECO:0000313" key="2">
    <source>
        <dbReference type="Proteomes" id="UP001205843"/>
    </source>
</evidence>
<dbReference type="Gene3D" id="3.90.1140.10">
    <property type="entry name" value="Cyclic phosphodiesterase"/>
    <property type="match status" value="1"/>
</dbReference>
<dbReference type="PIRSF" id="PIRSF033328">
    <property type="entry name" value="Phest_Mll4975"/>
    <property type="match status" value="1"/>
</dbReference>
<name>A0AAE3G5U2_9GAMM</name>
<dbReference type="NCBIfam" id="TIGR03223">
    <property type="entry name" value="Phn_opern_protn"/>
    <property type="match status" value="1"/>
</dbReference>
<accession>A0AAE3G5U2</accession>
<reference evidence="1" key="1">
    <citation type="submission" date="2022-03" db="EMBL/GenBank/DDBJ databases">
        <title>Genomic Encyclopedia of Type Strains, Phase III (KMG-III): the genomes of soil and plant-associated and newly described type strains.</title>
        <authorList>
            <person name="Whitman W."/>
        </authorList>
    </citation>
    <scope>NUCLEOTIDE SEQUENCE</scope>
    <source>
        <strain evidence="1">ANL 6-2</strain>
    </source>
</reference>
<proteinExistence type="predicted"/>
<dbReference type="RefSeq" id="WP_253482616.1">
    <property type="nucleotide sequence ID" value="NZ_JALJXV010000009.1"/>
</dbReference>
<evidence type="ECO:0000313" key="1">
    <source>
        <dbReference type="EMBL" id="MCP1676450.1"/>
    </source>
</evidence>